<dbReference type="AlphaFoldDB" id="A0A0C2BWV3"/>
<keyword evidence="3" id="KW-1185">Reference proteome</keyword>
<comment type="caution">
    <text evidence="2">The sequence shown here is derived from an EMBL/GenBank/DDBJ whole genome shotgun (WGS) entry which is preliminary data.</text>
</comment>
<evidence type="ECO:0000313" key="2">
    <source>
        <dbReference type="EMBL" id="KIF82491.1"/>
    </source>
</evidence>
<dbReference type="Proteomes" id="UP000031572">
    <property type="component" value="Unassembled WGS sequence"/>
</dbReference>
<accession>A0A0C2BWV3</accession>
<dbReference type="RefSeq" id="WP_198358853.1">
    <property type="nucleotide sequence ID" value="NZ_JWJG01000028.1"/>
</dbReference>
<dbReference type="EMBL" id="JWJG01000028">
    <property type="protein sequence ID" value="KIF82491.1"/>
    <property type="molecule type" value="Genomic_DNA"/>
</dbReference>
<reference evidence="2 3" key="1">
    <citation type="submission" date="2014-12" db="EMBL/GenBank/DDBJ databases">
        <title>Denitrispirillum autotrophicum gen. nov., sp. nov., Denitrifying, Facultatively Autotrophic Bacteria Isolated from Rice Paddy Soil.</title>
        <authorList>
            <person name="Ishii S."/>
            <person name="Ashida N."/>
            <person name="Ohno H."/>
            <person name="Otsuka S."/>
            <person name="Yokota A."/>
            <person name="Senoo K."/>
        </authorList>
    </citation>
    <scope>NUCLEOTIDE SEQUENCE [LARGE SCALE GENOMIC DNA]</scope>
    <source>
        <strain evidence="2 3">TSA66</strain>
    </source>
</reference>
<proteinExistence type="predicted"/>
<evidence type="ECO:0000256" key="1">
    <source>
        <dbReference type="SAM" id="MobiDB-lite"/>
    </source>
</evidence>
<feature type="region of interest" description="Disordered" evidence="1">
    <location>
        <begin position="28"/>
        <end position="51"/>
    </location>
</feature>
<name>A0A0C2BWV3_9BURK</name>
<sequence length="104" mass="10998">MLGTALLPAAASAELTVNKGGVALVPPPGNTGAVAPSEQASTLREPKKTGGRTLRCWQHGRLLYEGTGFKQDAERQANAVTVQRTDGDSVILYDQKDSFCILSK</sequence>
<gene>
    <name evidence="2" type="ORF">TSA66_19405</name>
</gene>
<organism evidence="2 3">
    <name type="scientific">Noviherbaspirillum autotrophicum</name>
    <dbReference type="NCBI Taxonomy" id="709839"/>
    <lineage>
        <taxon>Bacteria</taxon>
        <taxon>Pseudomonadati</taxon>
        <taxon>Pseudomonadota</taxon>
        <taxon>Betaproteobacteria</taxon>
        <taxon>Burkholderiales</taxon>
        <taxon>Oxalobacteraceae</taxon>
        <taxon>Noviherbaspirillum</taxon>
    </lineage>
</organism>
<protein>
    <submittedName>
        <fullName evidence="2">Uncharacterized protein</fullName>
    </submittedName>
</protein>
<dbReference type="STRING" id="709839.TSA66_19405"/>
<evidence type="ECO:0000313" key="3">
    <source>
        <dbReference type="Proteomes" id="UP000031572"/>
    </source>
</evidence>